<dbReference type="EMBL" id="FPBD01000001">
    <property type="protein sequence ID" value="SFT44019.1"/>
    <property type="molecule type" value="Genomic_DNA"/>
</dbReference>
<feature type="transmembrane region" description="Helical" evidence="1">
    <location>
        <begin position="20"/>
        <end position="40"/>
    </location>
</feature>
<dbReference type="AlphaFoldDB" id="A0A1I6Y081"/>
<accession>A0A1I6Y081</accession>
<feature type="transmembrane region" description="Helical" evidence="1">
    <location>
        <begin position="78"/>
        <end position="96"/>
    </location>
</feature>
<sequence>MTILPPAPPRPFLSYLPGQLRGFGFVFAGNLWSLGVYLIYQGSALRDWFLAGFLWIIGAVIVYWLATRIDPVFSPLKALLVTLFFQVQMFASIALIRVSVADFEIEAINQLTITQMVLAVYILMVPITLLSAFISWVRQSN</sequence>
<keyword evidence="1" id="KW-1133">Transmembrane helix</keyword>
<evidence type="ECO:0000313" key="3">
    <source>
        <dbReference type="Proteomes" id="UP000183371"/>
    </source>
</evidence>
<organism evidence="2 3">
    <name type="scientific">Pseudovibrio denitrificans</name>
    <dbReference type="NCBI Taxonomy" id="258256"/>
    <lineage>
        <taxon>Bacteria</taxon>
        <taxon>Pseudomonadati</taxon>
        <taxon>Pseudomonadota</taxon>
        <taxon>Alphaproteobacteria</taxon>
        <taxon>Hyphomicrobiales</taxon>
        <taxon>Stappiaceae</taxon>
        <taxon>Pseudovibrio</taxon>
    </lineage>
</organism>
<reference evidence="3" key="1">
    <citation type="submission" date="2016-10" db="EMBL/GenBank/DDBJ databases">
        <authorList>
            <person name="Varghese N."/>
            <person name="Submissions S."/>
        </authorList>
    </citation>
    <scope>NUCLEOTIDE SEQUENCE [LARGE SCALE GENOMIC DNA]</scope>
    <source>
        <strain evidence="3">DSM 17465</strain>
    </source>
</reference>
<name>A0A1I6Y081_9HYPH</name>
<evidence type="ECO:0000313" key="2">
    <source>
        <dbReference type="EMBL" id="SFT44019.1"/>
    </source>
</evidence>
<gene>
    <name evidence="2" type="ORF">SAMN05444141_101565</name>
</gene>
<dbReference type="RefSeq" id="WP_054782648.1">
    <property type="nucleotide sequence ID" value="NZ_FPBD01000001.1"/>
</dbReference>
<keyword evidence="3" id="KW-1185">Reference proteome</keyword>
<proteinExistence type="predicted"/>
<evidence type="ECO:0000256" key="1">
    <source>
        <dbReference type="SAM" id="Phobius"/>
    </source>
</evidence>
<dbReference type="Proteomes" id="UP000183371">
    <property type="component" value="Unassembled WGS sequence"/>
</dbReference>
<protein>
    <submittedName>
        <fullName evidence="2">Uncharacterized protein</fullName>
    </submittedName>
</protein>
<feature type="transmembrane region" description="Helical" evidence="1">
    <location>
        <begin position="47"/>
        <end position="66"/>
    </location>
</feature>
<keyword evidence="1" id="KW-0812">Transmembrane</keyword>
<keyword evidence="1" id="KW-0472">Membrane</keyword>
<feature type="transmembrane region" description="Helical" evidence="1">
    <location>
        <begin position="117"/>
        <end position="137"/>
    </location>
</feature>